<dbReference type="EMBL" id="VTPX01000001">
    <property type="protein sequence ID" value="KAA0020689.1"/>
    <property type="molecule type" value="Genomic_DNA"/>
</dbReference>
<keyword evidence="4" id="KW-0997">Cell inner membrane</keyword>
<evidence type="ECO:0000313" key="10">
    <source>
        <dbReference type="EMBL" id="KAA0020689.1"/>
    </source>
</evidence>
<evidence type="ECO:0000313" key="11">
    <source>
        <dbReference type="Proteomes" id="UP000466024"/>
    </source>
</evidence>
<comment type="similarity">
    <text evidence="8">Belongs to the binding-protein-dependent transport system permease family.</text>
</comment>
<feature type="transmembrane region" description="Helical" evidence="8">
    <location>
        <begin position="12"/>
        <end position="35"/>
    </location>
</feature>
<evidence type="ECO:0000256" key="6">
    <source>
        <dbReference type="ARBA" id="ARBA00022989"/>
    </source>
</evidence>
<comment type="subcellular location">
    <subcellularLocation>
        <location evidence="1">Cell inner membrane</location>
        <topology evidence="1">Multi-pass membrane protein</topology>
    </subcellularLocation>
    <subcellularLocation>
        <location evidence="8">Cell membrane</location>
        <topology evidence="8">Multi-pass membrane protein</topology>
    </subcellularLocation>
</comment>
<evidence type="ECO:0000256" key="1">
    <source>
        <dbReference type="ARBA" id="ARBA00004429"/>
    </source>
</evidence>
<name>A0A640WJ80_9GAMM</name>
<evidence type="ECO:0000256" key="2">
    <source>
        <dbReference type="ARBA" id="ARBA00022448"/>
    </source>
</evidence>
<evidence type="ECO:0000256" key="5">
    <source>
        <dbReference type="ARBA" id="ARBA00022692"/>
    </source>
</evidence>
<keyword evidence="6 8" id="KW-1133">Transmembrane helix</keyword>
<dbReference type="RefSeq" id="WP_149433808.1">
    <property type="nucleotide sequence ID" value="NZ_VTPX01000001.1"/>
</dbReference>
<keyword evidence="5 8" id="KW-0812">Transmembrane</keyword>
<sequence length="268" mass="29473">MSVDSRRNGRLALAFHTLFVIFLMAPLVVVILVAFTPKGYLSYPTAGFSLRWFREILERPDFIDAFYHSLNLGIVAATLATLLSIPAALALARFRFAGREFLNGLFLSPLMIPHIVLGVAFLRFFSEIGIGGTFASLVFAHVIIVMPYTLRLVLAAVMGLDRETERAAVSLGANPLTSFRRITLPQMLPGVAGGWMLAFITSFDELTMTVFVASPSNTTLPVKMYNYIEQTIDPLLASVSTVIIVLTVAFMLVLDRFYGLDRVLSGKG</sequence>
<organism evidence="10 11">
    <name type="scientific">Salinicola corii</name>
    <dbReference type="NCBI Taxonomy" id="2606937"/>
    <lineage>
        <taxon>Bacteria</taxon>
        <taxon>Pseudomonadati</taxon>
        <taxon>Pseudomonadota</taxon>
        <taxon>Gammaproteobacteria</taxon>
        <taxon>Oceanospirillales</taxon>
        <taxon>Halomonadaceae</taxon>
        <taxon>Salinicola</taxon>
    </lineage>
</organism>
<evidence type="ECO:0000256" key="7">
    <source>
        <dbReference type="ARBA" id="ARBA00023136"/>
    </source>
</evidence>
<reference evidence="10 11" key="1">
    <citation type="submission" date="2019-08" db="EMBL/GenBank/DDBJ databases">
        <title>Bioinformatics analysis of the strain L3 and L5.</title>
        <authorList>
            <person name="Li X."/>
        </authorList>
    </citation>
    <scope>NUCLEOTIDE SEQUENCE [LARGE SCALE GENOMIC DNA]</scope>
    <source>
        <strain evidence="10 11">L3</strain>
    </source>
</reference>
<dbReference type="Gene3D" id="1.10.3720.10">
    <property type="entry name" value="MetI-like"/>
    <property type="match status" value="1"/>
</dbReference>
<feature type="transmembrane region" description="Helical" evidence="8">
    <location>
        <begin position="234"/>
        <end position="254"/>
    </location>
</feature>
<comment type="caution">
    <text evidence="10">The sequence shown here is derived from an EMBL/GenBank/DDBJ whole genome shotgun (WGS) entry which is preliminary data.</text>
</comment>
<dbReference type="PANTHER" id="PTHR43357">
    <property type="entry name" value="INNER MEMBRANE ABC TRANSPORTER PERMEASE PROTEIN YDCV"/>
    <property type="match status" value="1"/>
</dbReference>
<gene>
    <name evidence="10" type="ORF">F0A16_02530</name>
</gene>
<dbReference type="Pfam" id="PF00528">
    <property type="entry name" value="BPD_transp_1"/>
    <property type="match status" value="1"/>
</dbReference>
<dbReference type="CDD" id="cd06261">
    <property type="entry name" value="TM_PBP2"/>
    <property type="match status" value="1"/>
</dbReference>
<dbReference type="InterPro" id="IPR000515">
    <property type="entry name" value="MetI-like"/>
</dbReference>
<feature type="transmembrane region" description="Helical" evidence="8">
    <location>
        <begin position="104"/>
        <end position="125"/>
    </location>
</feature>
<keyword evidence="11" id="KW-1185">Reference proteome</keyword>
<dbReference type="GO" id="GO:0005886">
    <property type="term" value="C:plasma membrane"/>
    <property type="evidence" value="ECO:0007669"/>
    <property type="project" value="UniProtKB-SubCell"/>
</dbReference>
<proteinExistence type="inferred from homology"/>
<protein>
    <submittedName>
        <fullName evidence="10">ABC transporter permease</fullName>
    </submittedName>
</protein>
<dbReference type="InterPro" id="IPR035906">
    <property type="entry name" value="MetI-like_sf"/>
</dbReference>
<dbReference type="PROSITE" id="PS50928">
    <property type="entry name" value="ABC_TM1"/>
    <property type="match status" value="1"/>
</dbReference>
<feature type="domain" description="ABC transmembrane type-1" evidence="9">
    <location>
        <begin position="66"/>
        <end position="254"/>
    </location>
</feature>
<keyword evidence="3" id="KW-1003">Cell membrane</keyword>
<evidence type="ECO:0000256" key="8">
    <source>
        <dbReference type="RuleBase" id="RU363032"/>
    </source>
</evidence>
<accession>A0A640WJ80</accession>
<feature type="transmembrane region" description="Helical" evidence="8">
    <location>
        <begin position="70"/>
        <end position="92"/>
    </location>
</feature>
<evidence type="ECO:0000259" key="9">
    <source>
        <dbReference type="PROSITE" id="PS50928"/>
    </source>
</evidence>
<dbReference type="AlphaFoldDB" id="A0A640WJ80"/>
<keyword evidence="2 8" id="KW-0813">Transport</keyword>
<evidence type="ECO:0000256" key="4">
    <source>
        <dbReference type="ARBA" id="ARBA00022519"/>
    </source>
</evidence>
<feature type="transmembrane region" description="Helical" evidence="8">
    <location>
        <begin position="190"/>
        <end position="214"/>
    </location>
</feature>
<feature type="transmembrane region" description="Helical" evidence="8">
    <location>
        <begin position="137"/>
        <end position="160"/>
    </location>
</feature>
<evidence type="ECO:0000256" key="3">
    <source>
        <dbReference type="ARBA" id="ARBA00022475"/>
    </source>
</evidence>
<dbReference type="GO" id="GO:0055085">
    <property type="term" value="P:transmembrane transport"/>
    <property type="evidence" value="ECO:0007669"/>
    <property type="project" value="InterPro"/>
</dbReference>
<dbReference type="SUPFAM" id="SSF161098">
    <property type="entry name" value="MetI-like"/>
    <property type="match status" value="1"/>
</dbReference>
<dbReference type="PANTHER" id="PTHR43357:SF4">
    <property type="entry name" value="INNER MEMBRANE ABC TRANSPORTER PERMEASE PROTEIN YDCV"/>
    <property type="match status" value="1"/>
</dbReference>
<keyword evidence="7 8" id="KW-0472">Membrane</keyword>
<dbReference type="Proteomes" id="UP000466024">
    <property type="component" value="Unassembled WGS sequence"/>
</dbReference>